<name>A0A2P5FSR3_TREOI</name>
<dbReference type="EMBL" id="JXTC01000011">
    <property type="protein sequence ID" value="POO00820.1"/>
    <property type="molecule type" value="Genomic_DNA"/>
</dbReference>
<sequence length="28" mass="3001">MVPETSAEEINLALGRIRRSESSVTAIA</sequence>
<dbReference type="Proteomes" id="UP000237000">
    <property type="component" value="Unassembled WGS sequence"/>
</dbReference>
<dbReference type="InParanoid" id="A0A2P5FSR3"/>
<keyword evidence="2" id="KW-1185">Reference proteome</keyword>
<proteinExistence type="predicted"/>
<evidence type="ECO:0000313" key="1">
    <source>
        <dbReference type="EMBL" id="POO00820.1"/>
    </source>
</evidence>
<organism evidence="1 2">
    <name type="scientific">Trema orientale</name>
    <name type="common">Charcoal tree</name>
    <name type="synonym">Celtis orientalis</name>
    <dbReference type="NCBI Taxonomy" id="63057"/>
    <lineage>
        <taxon>Eukaryota</taxon>
        <taxon>Viridiplantae</taxon>
        <taxon>Streptophyta</taxon>
        <taxon>Embryophyta</taxon>
        <taxon>Tracheophyta</taxon>
        <taxon>Spermatophyta</taxon>
        <taxon>Magnoliopsida</taxon>
        <taxon>eudicotyledons</taxon>
        <taxon>Gunneridae</taxon>
        <taxon>Pentapetalae</taxon>
        <taxon>rosids</taxon>
        <taxon>fabids</taxon>
        <taxon>Rosales</taxon>
        <taxon>Cannabaceae</taxon>
        <taxon>Trema</taxon>
    </lineage>
</organism>
<reference evidence="2" key="1">
    <citation type="submission" date="2016-06" db="EMBL/GenBank/DDBJ databases">
        <title>Parallel loss of symbiosis genes in relatives of nitrogen-fixing non-legume Parasponia.</title>
        <authorList>
            <person name="Van Velzen R."/>
            <person name="Holmer R."/>
            <person name="Bu F."/>
            <person name="Rutten L."/>
            <person name="Van Zeijl A."/>
            <person name="Liu W."/>
            <person name="Santuari L."/>
            <person name="Cao Q."/>
            <person name="Sharma T."/>
            <person name="Shen D."/>
            <person name="Roswanjaya Y."/>
            <person name="Wardhani T."/>
            <person name="Kalhor M.S."/>
            <person name="Jansen J."/>
            <person name="Van den Hoogen J."/>
            <person name="Gungor B."/>
            <person name="Hartog M."/>
            <person name="Hontelez J."/>
            <person name="Verver J."/>
            <person name="Yang W.-C."/>
            <person name="Schijlen E."/>
            <person name="Repin R."/>
            <person name="Schilthuizen M."/>
            <person name="Schranz E."/>
            <person name="Heidstra R."/>
            <person name="Miyata K."/>
            <person name="Fedorova E."/>
            <person name="Kohlen W."/>
            <person name="Bisseling T."/>
            <person name="Smit S."/>
            <person name="Geurts R."/>
        </authorList>
    </citation>
    <scope>NUCLEOTIDE SEQUENCE [LARGE SCALE GENOMIC DNA]</scope>
    <source>
        <strain evidence="2">cv. RG33-2</strain>
    </source>
</reference>
<gene>
    <name evidence="1" type="ORF">TorRG33x02_034510</name>
</gene>
<accession>A0A2P5FSR3</accession>
<protein>
    <submittedName>
        <fullName evidence="1">Uncharacterized protein</fullName>
    </submittedName>
</protein>
<comment type="caution">
    <text evidence="1">The sequence shown here is derived from an EMBL/GenBank/DDBJ whole genome shotgun (WGS) entry which is preliminary data.</text>
</comment>
<evidence type="ECO:0000313" key="2">
    <source>
        <dbReference type="Proteomes" id="UP000237000"/>
    </source>
</evidence>
<dbReference type="AlphaFoldDB" id="A0A2P5FSR3"/>